<keyword evidence="2" id="KW-1185">Reference proteome</keyword>
<reference evidence="2" key="1">
    <citation type="journal article" date="2019" name="Int. J. Syst. Evol. Microbiol.">
        <title>The Global Catalogue of Microorganisms (GCM) 10K type strain sequencing project: providing services to taxonomists for standard genome sequencing and annotation.</title>
        <authorList>
            <consortium name="The Broad Institute Genomics Platform"/>
            <consortium name="The Broad Institute Genome Sequencing Center for Infectious Disease"/>
            <person name="Wu L."/>
            <person name="Ma J."/>
        </authorList>
    </citation>
    <scope>NUCLEOTIDE SEQUENCE [LARGE SCALE GENOMIC DNA]</scope>
    <source>
        <strain evidence="2">KCTC 42662</strain>
    </source>
</reference>
<evidence type="ECO:0008006" key="3">
    <source>
        <dbReference type="Google" id="ProtNLM"/>
    </source>
</evidence>
<gene>
    <name evidence="1" type="ORF">ACFSR5_17110</name>
</gene>
<organism evidence="1 2">
    <name type="scientific">Sphingobacterium suaedae</name>
    <dbReference type="NCBI Taxonomy" id="1686402"/>
    <lineage>
        <taxon>Bacteria</taxon>
        <taxon>Pseudomonadati</taxon>
        <taxon>Bacteroidota</taxon>
        <taxon>Sphingobacteriia</taxon>
        <taxon>Sphingobacteriales</taxon>
        <taxon>Sphingobacteriaceae</taxon>
        <taxon>Sphingobacterium</taxon>
    </lineage>
</organism>
<dbReference type="RefSeq" id="WP_380905689.1">
    <property type="nucleotide sequence ID" value="NZ_JBHUEG010000012.1"/>
</dbReference>
<accession>A0ABW5KP43</accession>
<proteinExistence type="predicted"/>
<protein>
    <recommendedName>
        <fullName evidence="3">Lipocalin-like domain-containing protein</fullName>
    </recommendedName>
</protein>
<dbReference type="EMBL" id="JBHULR010000015">
    <property type="protein sequence ID" value="MFD2549372.1"/>
    <property type="molecule type" value="Genomic_DNA"/>
</dbReference>
<dbReference type="Proteomes" id="UP001597545">
    <property type="component" value="Unassembled WGS sequence"/>
</dbReference>
<evidence type="ECO:0000313" key="1">
    <source>
        <dbReference type="EMBL" id="MFD2549372.1"/>
    </source>
</evidence>
<sequence>MKELKFSVLVFLCIFTLVSLSGCDSLIDELLDEEQIDEKLLIGKWKAVEYFSNEVVDPSDVVGGTDFSDVNQIETMIKYQMESTTCPGKLDSYEGQILAFELDLSRDGNMVLYLKEHDKSSVYDGDCKLNHNDDSHELTTRGNWVLNAEDATLSLSSADLDIEDGSIEIEELTARELVLRIGDDEYETYIKLKK</sequence>
<dbReference type="PROSITE" id="PS51257">
    <property type="entry name" value="PROKAR_LIPOPROTEIN"/>
    <property type="match status" value="1"/>
</dbReference>
<name>A0ABW5KP43_9SPHI</name>
<comment type="caution">
    <text evidence="1">The sequence shown here is derived from an EMBL/GenBank/DDBJ whole genome shotgun (WGS) entry which is preliminary data.</text>
</comment>
<evidence type="ECO:0000313" key="2">
    <source>
        <dbReference type="Proteomes" id="UP001597545"/>
    </source>
</evidence>